<dbReference type="Pfam" id="PF07726">
    <property type="entry name" value="AAA_3"/>
    <property type="match status" value="1"/>
</dbReference>
<dbReference type="PANTHER" id="PTHR42759:SF5">
    <property type="entry name" value="METHANOL DEHYDROGENASE REGULATOR"/>
    <property type="match status" value="1"/>
</dbReference>
<dbReference type="InterPro" id="IPR027417">
    <property type="entry name" value="P-loop_NTPase"/>
</dbReference>
<proteinExistence type="inferred from homology"/>
<dbReference type="Proteomes" id="UP000309676">
    <property type="component" value="Unassembled WGS sequence"/>
</dbReference>
<feature type="domain" description="ATPase AAA-3" evidence="4">
    <location>
        <begin position="40"/>
        <end position="170"/>
    </location>
</feature>
<accession>A0A5R9GFN3</accession>
<reference evidence="6 7" key="1">
    <citation type="submission" date="2019-05" db="EMBL/GenBank/DDBJ databases">
        <authorList>
            <person name="Narsing Rao M.P."/>
            <person name="Li W.J."/>
        </authorList>
    </citation>
    <scope>NUCLEOTIDE SEQUENCE [LARGE SCALE GENOMIC DNA]</scope>
    <source>
        <strain evidence="6 7">SYSU_K30003</strain>
    </source>
</reference>
<evidence type="ECO:0000256" key="3">
    <source>
        <dbReference type="ARBA" id="ARBA00061607"/>
    </source>
</evidence>
<dbReference type="FunFam" id="3.40.50.300:FF:000640">
    <property type="entry name" value="MoxR family ATPase"/>
    <property type="match status" value="1"/>
</dbReference>
<evidence type="ECO:0000256" key="1">
    <source>
        <dbReference type="ARBA" id="ARBA00022741"/>
    </source>
</evidence>
<comment type="caution">
    <text evidence="6">The sequence shown here is derived from an EMBL/GenBank/DDBJ whole genome shotgun (WGS) entry which is preliminary data.</text>
</comment>
<dbReference type="SUPFAM" id="SSF52540">
    <property type="entry name" value="P-loop containing nucleoside triphosphate hydrolases"/>
    <property type="match status" value="1"/>
</dbReference>
<evidence type="ECO:0000313" key="6">
    <source>
        <dbReference type="EMBL" id="TLS52188.1"/>
    </source>
</evidence>
<keyword evidence="2" id="KW-0067">ATP-binding</keyword>
<evidence type="ECO:0000259" key="5">
    <source>
        <dbReference type="Pfam" id="PF17863"/>
    </source>
</evidence>
<dbReference type="CDD" id="cd00009">
    <property type="entry name" value="AAA"/>
    <property type="match status" value="1"/>
</dbReference>
<protein>
    <submittedName>
        <fullName evidence="6">MoxR family ATPase</fullName>
    </submittedName>
</protein>
<dbReference type="PIRSF" id="PIRSF002849">
    <property type="entry name" value="AAA_ATPase_chaperone_MoxR_prd"/>
    <property type="match status" value="1"/>
</dbReference>
<dbReference type="EMBL" id="VCIW01000006">
    <property type="protein sequence ID" value="TLS52188.1"/>
    <property type="molecule type" value="Genomic_DNA"/>
</dbReference>
<feature type="domain" description="ChlI/MoxR AAA lid" evidence="5">
    <location>
        <begin position="230"/>
        <end position="295"/>
    </location>
</feature>
<dbReference type="InterPro" id="IPR011703">
    <property type="entry name" value="ATPase_AAA-3"/>
</dbReference>
<evidence type="ECO:0000313" key="7">
    <source>
        <dbReference type="Proteomes" id="UP000309676"/>
    </source>
</evidence>
<name>A0A5R9GFN3_9BACL</name>
<dbReference type="Gene3D" id="1.10.8.80">
    <property type="entry name" value="Magnesium chelatase subunit I, C-Terminal domain"/>
    <property type="match status" value="1"/>
</dbReference>
<dbReference type="InterPro" id="IPR050764">
    <property type="entry name" value="CbbQ/NirQ/NorQ/GpvN"/>
</dbReference>
<comment type="similarity">
    <text evidence="3">Belongs to the MoxR family.</text>
</comment>
<keyword evidence="1" id="KW-0547">Nucleotide-binding</keyword>
<evidence type="ECO:0000259" key="4">
    <source>
        <dbReference type="Pfam" id="PF07726"/>
    </source>
</evidence>
<sequence>MLWDRPQALLESVVRQIERIVVGKRETIEHLLVALLCGGHALLEDVPGVGKTLLAKTAAKTLGCTFGRIQCTPDVLPSDITGVSVYRRSTETFEFRPGPIMANVVLADELNRTTPKTQSALLEAMEERHVTVDGETHPLPEPFMVIATQNPNGFEGAYPLPEAQLDRFLLKLRLGYPTAAEEAALLSRPSSESASSRALLLVEELRELQRAAAAVHVDEPVKLYIVSLVQATRTCAELSLGASPRASLGLYRAAQALALLRGRTYVVPDDVRELAMPVLAHRLAVRPEASYAGHAAESVMARLLATTPVPSAPVASKAGGAG</sequence>
<dbReference type="InterPro" id="IPR041628">
    <property type="entry name" value="ChlI/MoxR_AAA_lid"/>
</dbReference>
<dbReference type="AlphaFoldDB" id="A0A5R9GFN3"/>
<dbReference type="Gene3D" id="3.40.50.300">
    <property type="entry name" value="P-loop containing nucleotide triphosphate hydrolases"/>
    <property type="match status" value="1"/>
</dbReference>
<evidence type="ECO:0000256" key="2">
    <source>
        <dbReference type="ARBA" id="ARBA00022840"/>
    </source>
</evidence>
<dbReference type="Pfam" id="PF17863">
    <property type="entry name" value="AAA_lid_2"/>
    <property type="match status" value="1"/>
</dbReference>
<keyword evidence="7" id="KW-1185">Reference proteome</keyword>
<gene>
    <name evidence="6" type="ORF">FE782_12210</name>
</gene>
<organism evidence="6 7">
    <name type="scientific">Paenibacillus antri</name>
    <dbReference type="NCBI Taxonomy" id="2582848"/>
    <lineage>
        <taxon>Bacteria</taxon>
        <taxon>Bacillati</taxon>
        <taxon>Bacillota</taxon>
        <taxon>Bacilli</taxon>
        <taxon>Bacillales</taxon>
        <taxon>Paenibacillaceae</taxon>
        <taxon>Paenibacillus</taxon>
    </lineage>
</organism>
<dbReference type="GO" id="GO:0005524">
    <property type="term" value="F:ATP binding"/>
    <property type="evidence" value="ECO:0007669"/>
    <property type="project" value="UniProtKB-KW"/>
</dbReference>
<dbReference type="PANTHER" id="PTHR42759">
    <property type="entry name" value="MOXR FAMILY PROTEIN"/>
    <property type="match status" value="1"/>
</dbReference>
<dbReference type="GO" id="GO:0016887">
    <property type="term" value="F:ATP hydrolysis activity"/>
    <property type="evidence" value="ECO:0007669"/>
    <property type="project" value="InterPro"/>
</dbReference>
<dbReference type="OrthoDB" id="9808397at2"/>